<keyword evidence="1" id="KW-0808">Transferase</keyword>
<dbReference type="CDD" id="cd04301">
    <property type="entry name" value="NAT_SF"/>
    <property type="match status" value="1"/>
</dbReference>
<comment type="caution">
    <text evidence="5">The sequence shown here is derived from an EMBL/GenBank/DDBJ whole genome shotgun (WGS) entry which is preliminary data.</text>
</comment>
<dbReference type="SUPFAM" id="SSF55729">
    <property type="entry name" value="Acyl-CoA N-acyltransferases (Nat)"/>
    <property type="match status" value="1"/>
</dbReference>
<dbReference type="PANTHER" id="PTHR43792:SF8">
    <property type="entry name" value="[RIBOSOMAL PROTEIN US5]-ALANINE N-ACETYLTRANSFERASE"/>
    <property type="match status" value="1"/>
</dbReference>
<accession>A0A1F5RXP2</accession>
<dbReference type="PROSITE" id="PS51186">
    <property type="entry name" value="GNAT"/>
    <property type="match status" value="1"/>
</dbReference>
<dbReference type="InterPro" id="IPR000182">
    <property type="entry name" value="GNAT_dom"/>
</dbReference>
<evidence type="ECO:0000259" key="4">
    <source>
        <dbReference type="PROSITE" id="PS51186"/>
    </source>
</evidence>
<gene>
    <name evidence="5" type="ORF">A3I35_03170</name>
</gene>
<dbReference type="GO" id="GO:0016747">
    <property type="term" value="F:acyltransferase activity, transferring groups other than amino-acyl groups"/>
    <property type="evidence" value="ECO:0007669"/>
    <property type="project" value="InterPro"/>
</dbReference>
<dbReference type="InterPro" id="IPR016181">
    <property type="entry name" value="Acyl_CoA_acyltransferase"/>
</dbReference>
<keyword evidence="2" id="KW-0012">Acyltransferase</keyword>
<dbReference type="AlphaFoldDB" id="A0A1F5RXP2"/>
<evidence type="ECO:0000313" key="5">
    <source>
        <dbReference type="EMBL" id="OGF19197.1"/>
    </source>
</evidence>
<dbReference type="InterPro" id="IPR051531">
    <property type="entry name" value="N-acetyltransferase"/>
</dbReference>
<dbReference type="STRING" id="1797988.A3I35_03170"/>
<reference evidence="5 6" key="1">
    <citation type="journal article" date="2016" name="Nat. Commun.">
        <title>Thousands of microbial genomes shed light on interconnected biogeochemical processes in an aquifer system.</title>
        <authorList>
            <person name="Anantharaman K."/>
            <person name="Brown C.T."/>
            <person name="Hug L.A."/>
            <person name="Sharon I."/>
            <person name="Castelle C.J."/>
            <person name="Probst A.J."/>
            <person name="Thomas B.C."/>
            <person name="Singh A."/>
            <person name="Wilkins M.J."/>
            <person name="Karaoz U."/>
            <person name="Brodie E.L."/>
            <person name="Williams K.H."/>
            <person name="Hubbard S.S."/>
            <person name="Banfield J.F."/>
        </authorList>
    </citation>
    <scope>NUCLEOTIDE SEQUENCE [LARGE SCALE GENOMIC DNA]</scope>
</reference>
<dbReference type="EMBL" id="MFFV01000038">
    <property type="protein sequence ID" value="OGF19197.1"/>
    <property type="molecule type" value="Genomic_DNA"/>
</dbReference>
<evidence type="ECO:0000256" key="2">
    <source>
        <dbReference type="ARBA" id="ARBA00023315"/>
    </source>
</evidence>
<evidence type="ECO:0000256" key="1">
    <source>
        <dbReference type="ARBA" id="ARBA00022679"/>
    </source>
</evidence>
<dbReference type="Gene3D" id="3.40.630.30">
    <property type="match status" value="1"/>
</dbReference>
<protein>
    <recommendedName>
        <fullName evidence="4">N-acetyltransferase domain-containing protein</fullName>
    </recommendedName>
</protein>
<sequence>MLPSDARSIFANVNDRQVSRYMKRIPYPYALQDAKAVIKKARQAGRKKIKTDYYFGMEEESNGRIIGMIGLHKISQRDQNAEVGYWLGRKYWRQGIGTEALTLILKFAFGKLKLNMLYAGAMSSNVASQSLLAKCGFKRGGRRRQTFFREGKYLDDIFFDILKKEFKQ</sequence>
<dbReference type="Proteomes" id="UP000177878">
    <property type="component" value="Unassembled WGS sequence"/>
</dbReference>
<evidence type="ECO:0000313" key="6">
    <source>
        <dbReference type="Proteomes" id="UP000177878"/>
    </source>
</evidence>
<name>A0A1F5RXP2_9BACT</name>
<proteinExistence type="inferred from homology"/>
<feature type="domain" description="N-acetyltransferase" evidence="4">
    <location>
        <begin position="1"/>
        <end position="155"/>
    </location>
</feature>
<organism evidence="5 6">
    <name type="scientific">Candidatus Falkowbacteria bacterium RIFCSPLOWO2_02_FULL_45_15</name>
    <dbReference type="NCBI Taxonomy" id="1797988"/>
    <lineage>
        <taxon>Bacteria</taxon>
        <taxon>Candidatus Falkowiibacteriota</taxon>
    </lineage>
</organism>
<evidence type="ECO:0000256" key="3">
    <source>
        <dbReference type="ARBA" id="ARBA00038502"/>
    </source>
</evidence>
<dbReference type="PANTHER" id="PTHR43792">
    <property type="entry name" value="GNAT FAMILY, PUTATIVE (AFU_ORTHOLOGUE AFUA_3G00765)-RELATED-RELATED"/>
    <property type="match status" value="1"/>
</dbReference>
<dbReference type="Pfam" id="PF13302">
    <property type="entry name" value="Acetyltransf_3"/>
    <property type="match status" value="1"/>
</dbReference>
<comment type="similarity">
    <text evidence="3">Belongs to the acetyltransferase family. RimJ subfamily.</text>
</comment>